<dbReference type="NCBIfam" id="TIGR03223">
    <property type="entry name" value="Phn_opern_protn"/>
    <property type="match status" value="1"/>
</dbReference>
<comment type="caution">
    <text evidence="1">The sequence shown here is derived from an EMBL/GenBank/DDBJ whole genome shotgun (WGS) entry which is preliminary data.</text>
</comment>
<dbReference type="InterPro" id="IPR009389">
    <property type="entry name" value="DUF1045"/>
</dbReference>
<dbReference type="EMBL" id="QYRN01000001">
    <property type="protein sequence ID" value="RIY03831.1"/>
    <property type="molecule type" value="Genomic_DNA"/>
</dbReference>
<evidence type="ECO:0000313" key="2">
    <source>
        <dbReference type="Proteomes" id="UP000265750"/>
    </source>
</evidence>
<dbReference type="PIRSF" id="PIRSF033328">
    <property type="entry name" value="Phest_Mll4975"/>
    <property type="match status" value="1"/>
</dbReference>
<dbReference type="Proteomes" id="UP000265750">
    <property type="component" value="Unassembled WGS sequence"/>
</dbReference>
<reference evidence="2" key="1">
    <citation type="submission" date="2018-09" db="EMBL/GenBank/DDBJ databases">
        <authorList>
            <person name="Tuo L."/>
        </authorList>
    </citation>
    <scope>NUCLEOTIDE SEQUENCE [LARGE SCALE GENOMIC DNA]</scope>
    <source>
        <strain evidence="2">M2BS4Y-1</strain>
    </source>
</reference>
<sequence length="225" mass="25044">MRVALYFTPPRDAPVTRLAAEWLGRDAFATGGASVADALVAEPARYGFHATMKPPMRLRDGHTPEEIDRGLAAFCAARAATEIPRLALRRIGRFFALVPDEALPDLDALAGETVRQFERFRAPLSDAERARRAPDRLTERQRALLDAWGYPYVFEEFRFHMTLTGPVDEPDAAAVDARLRRHFAPVLGCPLPVDGLALFVEDEPGAPFRVRALHPLSTESRTRQT</sequence>
<organism evidence="1 2">
    <name type="scientific">Aureimonas flava</name>
    <dbReference type="NCBI Taxonomy" id="2320271"/>
    <lineage>
        <taxon>Bacteria</taxon>
        <taxon>Pseudomonadati</taxon>
        <taxon>Pseudomonadota</taxon>
        <taxon>Alphaproteobacteria</taxon>
        <taxon>Hyphomicrobiales</taxon>
        <taxon>Aurantimonadaceae</taxon>
        <taxon>Aureimonas</taxon>
    </lineage>
</organism>
<dbReference type="Pfam" id="PF06299">
    <property type="entry name" value="DUF1045"/>
    <property type="match status" value="1"/>
</dbReference>
<proteinExistence type="predicted"/>
<dbReference type="RefSeq" id="WP_119538485.1">
    <property type="nucleotide sequence ID" value="NZ_QYRN01000001.1"/>
</dbReference>
<keyword evidence="2" id="KW-1185">Reference proteome</keyword>
<protein>
    <submittedName>
        <fullName evidence="1">DUF1045 domain-containing protein</fullName>
    </submittedName>
</protein>
<accession>A0A3A1WT95</accession>
<dbReference type="AlphaFoldDB" id="A0A3A1WT95"/>
<name>A0A3A1WT95_9HYPH</name>
<dbReference type="OrthoDB" id="4954742at2"/>
<evidence type="ECO:0000313" key="1">
    <source>
        <dbReference type="EMBL" id="RIY03831.1"/>
    </source>
</evidence>
<gene>
    <name evidence="1" type="ORF">D3218_02365</name>
</gene>